<dbReference type="Proteomes" id="UP001160148">
    <property type="component" value="Unassembled WGS sequence"/>
</dbReference>
<reference evidence="1 2" key="1">
    <citation type="submission" date="2023-01" db="EMBL/GenBank/DDBJ databases">
        <authorList>
            <person name="Whitehead M."/>
        </authorList>
    </citation>
    <scope>NUCLEOTIDE SEQUENCE [LARGE SCALE GENOMIC DNA]</scope>
</reference>
<evidence type="ECO:0000313" key="1">
    <source>
        <dbReference type="EMBL" id="CAI6373260.1"/>
    </source>
</evidence>
<dbReference type="EMBL" id="CARXXK010001085">
    <property type="protein sequence ID" value="CAI6373260.1"/>
    <property type="molecule type" value="Genomic_DNA"/>
</dbReference>
<keyword evidence="2" id="KW-1185">Reference proteome</keyword>
<proteinExistence type="predicted"/>
<dbReference type="AlphaFoldDB" id="A0AAV0XXJ2"/>
<evidence type="ECO:0000313" key="2">
    <source>
        <dbReference type="Proteomes" id="UP001160148"/>
    </source>
</evidence>
<accession>A0AAV0XXJ2</accession>
<protein>
    <submittedName>
        <fullName evidence="1">Uncharacterized protein</fullName>
    </submittedName>
</protein>
<sequence>MAKKNRIPISKNIKTVLNDTNKKNAFKPLTTFGRRLFYCETALESLRTAAGLIREQYGAACRRKLAAHRKTSND</sequence>
<comment type="caution">
    <text evidence="1">The sequence shown here is derived from an EMBL/GenBank/DDBJ whole genome shotgun (WGS) entry which is preliminary data.</text>
</comment>
<gene>
    <name evidence="1" type="ORF">MEUPH1_LOCUS27036</name>
</gene>
<name>A0AAV0XXJ2_9HEMI</name>
<organism evidence="1 2">
    <name type="scientific">Macrosiphum euphorbiae</name>
    <name type="common">potato aphid</name>
    <dbReference type="NCBI Taxonomy" id="13131"/>
    <lineage>
        <taxon>Eukaryota</taxon>
        <taxon>Metazoa</taxon>
        <taxon>Ecdysozoa</taxon>
        <taxon>Arthropoda</taxon>
        <taxon>Hexapoda</taxon>
        <taxon>Insecta</taxon>
        <taxon>Pterygota</taxon>
        <taxon>Neoptera</taxon>
        <taxon>Paraneoptera</taxon>
        <taxon>Hemiptera</taxon>
        <taxon>Sternorrhyncha</taxon>
        <taxon>Aphidomorpha</taxon>
        <taxon>Aphidoidea</taxon>
        <taxon>Aphididae</taxon>
        <taxon>Macrosiphini</taxon>
        <taxon>Macrosiphum</taxon>
    </lineage>
</organism>